<keyword evidence="1" id="KW-1133">Transmembrane helix</keyword>
<proteinExistence type="predicted"/>
<keyword evidence="1" id="KW-0812">Transmembrane</keyword>
<dbReference type="Proteomes" id="UP000440713">
    <property type="component" value="Unassembled WGS sequence"/>
</dbReference>
<evidence type="ECO:0000256" key="1">
    <source>
        <dbReference type="SAM" id="Phobius"/>
    </source>
</evidence>
<comment type="caution">
    <text evidence="2">The sequence shown here is derived from an EMBL/GenBank/DDBJ whole genome shotgun (WGS) entry which is preliminary data.</text>
</comment>
<dbReference type="EMBL" id="VUNE01000001">
    <property type="protein sequence ID" value="MST61515.1"/>
    <property type="molecule type" value="Genomic_DNA"/>
</dbReference>
<organism evidence="2 3">
    <name type="scientific">Peptostreptococcus porci</name>
    <dbReference type="NCBI Taxonomy" id="2652282"/>
    <lineage>
        <taxon>Bacteria</taxon>
        <taxon>Bacillati</taxon>
        <taxon>Bacillota</taxon>
        <taxon>Clostridia</taxon>
        <taxon>Peptostreptococcales</taxon>
        <taxon>Peptostreptococcaceae</taxon>
        <taxon>Peptostreptococcus</taxon>
    </lineage>
</organism>
<keyword evidence="1" id="KW-0472">Membrane</keyword>
<name>A0A6N7WX94_9FIRM</name>
<gene>
    <name evidence="2" type="ORF">FYJ71_00765</name>
</gene>
<feature type="transmembrane region" description="Helical" evidence="1">
    <location>
        <begin position="6"/>
        <end position="28"/>
    </location>
</feature>
<keyword evidence="3" id="KW-1185">Reference proteome</keyword>
<reference evidence="2 3" key="1">
    <citation type="submission" date="2019-08" db="EMBL/GenBank/DDBJ databases">
        <title>In-depth cultivation of the pig gut microbiome towards novel bacterial diversity and tailored functional studies.</title>
        <authorList>
            <person name="Wylensek D."/>
            <person name="Hitch T.C.A."/>
            <person name="Clavel T."/>
        </authorList>
    </citation>
    <scope>NUCLEOTIDE SEQUENCE [LARGE SCALE GENOMIC DNA]</scope>
    <source>
        <strain evidence="2 3">WCA-SAB-591-4A-A</strain>
    </source>
</reference>
<dbReference type="RefSeq" id="WP_154536947.1">
    <property type="nucleotide sequence ID" value="NZ_VUNE01000001.1"/>
</dbReference>
<sequence>MNSKKNMSMVVLIVITIILVKFFVIYPLEKDNDRLKKNISELERGNKVETQIEDNIFDGINERKISTIDDVKVISKIGKSINIKEIRSNKDNYGQLFTVKFIASEDGFGKFISSLANMEYNFFVKKVIYEEKGAIDEQKKYANSEFEVELYIR</sequence>
<evidence type="ECO:0000313" key="2">
    <source>
        <dbReference type="EMBL" id="MST61515.1"/>
    </source>
</evidence>
<dbReference type="AlphaFoldDB" id="A0A6N7WX94"/>
<evidence type="ECO:0000313" key="3">
    <source>
        <dbReference type="Proteomes" id="UP000440713"/>
    </source>
</evidence>
<accession>A0A6N7WX94</accession>
<protein>
    <submittedName>
        <fullName evidence="2">Uncharacterized protein</fullName>
    </submittedName>
</protein>